<dbReference type="PROSITE" id="PS50244">
    <property type="entry name" value="S5A_REDUCTASE"/>
    <property type="match status" value="1"/>
</dbReference>
<evidence type="ECO:0000256" key="2">
    <source>
        <dbReference type="ARBA" id="ARBA00022692"/>
    </source>
</evidence>
<keyword evidence="6" id="KW-0808">Transferase</keyword>
<keyword evidence="2 5" id="KW-0812">Transmembrane</keyword>
<dbReference type="PANTHER" id="PTHR12714">
    <property type="entry name" value="PROTEIN-S ISOPRENYLCYSTEINE O-METHYLTRANSFERASE"/>
    <property type="match status" value="1"/>
</dbReference>
<dbReference type="GO" id="GO:0032259">
    <property type="term" value="P:methylation"/>
    <property type="evidence" value="ECO:0007669"/>
    <property type="project" value="UniProtKB-KW"/>
</dbReference>
<keyword evidence="4 5" id="KW-0472">Membrane</keyword>
<evidence type="ECO:0000313" key="6">
    <source>
        <dbReference type="EMBL" id="GAN80838.1"/>
    </source>
</evidence>
<gene>
    <name evidence="6" type="ORF">Aam_060_064</name>
</gene>
<dbReference type="EMBL" id="BANC01000059">
    <property type="protein sequence ID" value="GAN80838.1"/>
    <property type="molecule type" value="Genomic_DNA"/>
</dbReference>
<dbReference type="Proteomes" id="UP000032668">
    <property type="component" value="Unassembled WGS sequence"/>
</dbReference>
<dbReference type="RefSeq" id="WP_048879225.1">
    <property type="nucleotide sequence ID" value="NZ_BANC01000059.1"/>
</dbReference>
<evidence type="ECO:0000256" key="5">
    <source>
        <dbReference type="SAM" id="Phobius"/>
    </source>
</evidence>
<feature type="transmembrane region" description="Helical" evidence="5">
    <location>
        <begin position="6"/>
        <end position="24"/>
    </location>
</feature>
<protein>
    <submittedName>
        <fullName evidence="6">S-isoprenylcysteine methyltransferase</fullName>
    </submittedName>
</protein>
<evidence type="ECO:0000256" key="3">
    <source>
        <dbReference type="ARBA" id="ARBA00022989"/>
    </source>
</evidence>
<dbReference type="GO" id="GO:0012505">
    <property type="term" value="C:endomembrane system"/>
    <property type="evidence" value="ECO:0007669"/>
    <property type="project" value="UniProtKB-SubCell"/>
</dbReference>
<dbReference type="STRING" id="1120923.SAMN02746095_00144"/>
<name>A0A0D6PI08_9PROT</name>
<dbReference type="GO" id="GO:0008168">
    <property type="term" value="F:methyltransferase activity"/>
    <property type="evidence" value="ECO:0007669"/>
    <property type="project" value="UniProtKB-KW"/>
</dbReference>
<dbReference type="OrthoDB" id="9816156at2"/>
<evidence type="ECO:0000313" key="7">
    <source>
        <dbReference type="Proteomes" id="UP000032668"/>
    </source>
</evidence>
<dbReference type="InterPro" id="IPR007318">
    <property type="entry name" value="Phopholipid_MeTrfase"/>
</dbReference>
<keyword evidence="6" id="KW-0489">Methyltransferase</keyword>
<evidence type="ECO:0000256" key="1">
    <source>
        <dbReference type="ARBA" id="ARBA00004127"/>
    </source>
</evidence>
<dbReference type="Gene3D" id="1.20.120.1630">
    <property type="match status" value="1"/>
</dbReference>
<organism evidence="6 7">
    <name type="scientific">Acidocella aminolytica 101 = DSM 11237</name>
    <dbReference type="NCBI Taxonomy" id="1120923"/>
    <lineage>
        <taxon>Bacteria</taxon>
        <taxon>Pseudomonadati</taxon>
        <taxon>Pseudomonadota</taxon>
        <taxon>Alphaproteobacteria</taxon>
        <taxon>Acetobacterales</taxon>
        <taxon>Acidocellaceae</taxon>
        <taxon>Acidocella</taxon>
    </lineage>
</organism>
<comment type="subcellular location">
    <subcellularLocation>
        <location evidence="1">Endomembrane system</location>
        <topology evidence="1">Multi-pass membrane protein</topology>
    </subcellularLocation>
</comment>
<keyword evidence="3 5" id="KW-1133">Transmembrane helix</keyword>
<comment type="caution">
    <text evidence="6">The sequence shown here is derived from an EMBL/GenBank/DDBJ whole genome shotgun (WGS) entry which is preliminary data.</text>
</comment>
<feature type="transmembrane region" description="Helical" evidence="5">
    <location>
        <begin position="116"/>
        <end position="147"/>
    </location>
</feature>
<dbReference type="AlphaFoldDB" id="A0A0D6PI08"/>
<reference evidence="6 7" key="1">
    <citation type="submission" date="2012-11" db="EMBL/GenBank/DDBJ databases">
        <title>Whole genome sequence of Acidocella aminolytica 101 = DSM 11237.</title>
        <authorList>
            <person name="Azuma Y."/>
            <person name="Higashiura N."/>
            <person name="Hirakawa H."/>
            <person name="Matsushita K."/>
        </authorList>
    </citation>
    <scope>NUCLEOTIDE SEQUENCE [LARGE SCALE GENOMIC DNA]</scope>
    <source>
        <strain evidence="7">101 / DSM 11237</strain>
    </source>
</reference>
<dbReference type="Pfam" id="PF04191">
    <property type="entry name" value="PEMT"/>
    <property type="match status" value="1"/>
</dbReference>
<feature type="transmembrane region" description="Helical" evidence="5">
    <location>
        <begin position="63"/>
        <end position="84"/>
    </location>
</feature>
<evidence type="ECO:0000256" key="4">
    <source>
        <dbReference type="ARBA" id="ARBA00023136"/>
    </source>
</evidence>
<keyword evidence="7" id="KW-1185">Reference proteome</keyword>
<feature type="transmembrane region" description="Helical" evidence="5">
    <location>
        <begin position="36"/>
        <end position="57"/>
    </location>
</feature>
<sequence length="186" mass="20363">MHIVYNAITGFDATICFAAFSWGVKKHFRSTGAMPLGMKVTSLLSLVLFAAFVWRIAQGTSGLWLVALGLFTASLAVFAAAVAASHRTPPTLAFDTDAPNFLLQDGPYRYVRHPFYLAYVLFWLGTAVAVQGMLGWIAPAVMMALYIEAASREERKFANSSLADAYKAYRARAGMFWPRPIALLVG</sequence>
<dbReference type="PANTHER" id="PTHR12714:SF9">
    <property type="entry name" value="PROTEIN-S-ISOPRENYLCYSTEINE O-METHYLTRANSFERASE"/>
    <property type="match status" value="1"/>
</dbReference>
<accession>A0A0D6PI08</accession>
<proteinExistence type="predicted"/>